<dbReference type="InterPro" id="IPR002934">
    <property type="entry name" value="Polymerase_NTP_transf_dom"/>
</dbReference>
<dbReference type="RefSeq" id="WP_002626372.1">
    <property type="nucleotide sequence ID" value="NZ_ANAH02000008.1"/>
</dbReference>
<dbReference type="CDD" id="cd05403">
    <property type="entry name" value="NT_KNTase_like"/>
    <property type="match status" value="1"/>
</dbReference>
<dbReference type="EMBL" id="ANAH02000008">
    <property type="protein sequence ID" value="EPX62120.1"/>
    <property type="molecule type" value="Genomic_DNA"/>
</dbReference>
<protein>
    <recommendedName>
        <fullName evidence="1">Polymerase nucleotidyl transferase domain-containing protein</fullName>
    </recommendedName>
</protein>
<reference evidence="2" key="1">
    <citation type="submission" date="2013-05" db="EMBL/GenBank/DDBJ databases">
        <title>Genome assembly of Cystobacter fuscus DSM 2262.</title>
        <authorList>
            <person name="Sharma G."/>
            <person name="Khatri I."/>
            <person name="Kaur C."/>
            <person name="Mayilraj S."/>
            <person name="Subramanian S."/>
        </authorList>
    </citation>
    <scope>NUCLEOTIDE SEQUENCE [LARGE SCALE GENOMIC DNA]</scope>
    <source>
        <strain evidence="2">DSM 2262</strain>
    </source>
</reference>
<dbReference type="Proteomes" id="UP000011682">
    <property type="component" value="Unassembled WGS sequence"/>
</dbReference>
<organism evidence="2 3">
    <name type="scientific">Cystobacter fuscus (strain ATCC 25194 / DSM 2262 / NBRC 100088 / M29)</name>
    <dbReference type="NCBI Taxonomy" id="1242864"/>
    <lineage>
        <taxon>Bacteria</taxon>
        <taxon>Pseudomonadati</taxon>
        <taxon>Myxococcota</taxon>
        <taxon>Myxococcia</taxon>
        <taxon>Myxococcales</taxon>
        <taxon>Cystobacterineae</taxon>
        <taxon>Archangiaceae</taxon>
        <taxon>Cystobacter</taxon>
    </lineage>
</organism>
<evidence type="ECO:0000313" key="3">
    <source>
        <dbReference type="Proteomes" id="UP000011682"/>
    </source>
</evidence>
<dbReference type="Pfam" id="PF01909">
    <property type="entry name" value="NTP_transf_2"/>
    <property type="match status" value="1"/>
</dbReference>
<sequence>MTGIDSEVPPLAREWAARFAHFEQVRAVALGGSWVTGSADPLSDLDVIVYASPPPPAEARRALILPTARRAEIDNTFFGTGDEWIDQGGQGVDAAYWSPEWMEDQLERVLVRFEASLGYTTSFWHTLRNSRVLFDRTGWLTRLQEQARMPYPEPLRRAIVEKNHPVLRRKLASYLEQIELALSRADLVSVQHRVTAVLASYFDILFAVNLVPHPGEKRLLAHAKRICPKRPPELEAQLEAVIRSVGLPAQDLLPNLHALLDGLDALLESEGLLPRWGDTP</sequence>
<accession>S9PCN3</accession>
<dbReference type="Gene3D" id="3.30.460.10">
    <property type="entry name" value="Beta Polymerase, domain 2"/>
    <property type="match status" value="1"/>
</dbReference>
<dbReference type="eggNOG" id="ENOG5030URY">
    <property type="taxonomic scope" value="Bacteria"/>
</dbReference>
<dbReference type="SUPFAM" id="SSF81301">
    <property type="entry name" value="Nucleotidyltransferase"/>
    <property type="match status" value="1"/>
</dbReference>
<evidence type="ECO:0000313" key="2">
    <source>
        <dbReference type="EMBL" id="EPX62120.1"/>
    </source>
</evidence>
<keyword evidence="3" id="KW-1185">Reference proteome</keyword>
<gene>
    <name evidence="2" type="ORF">D187_010024</name>
</gene>
<dbReference type="InterPro" id="IPR043519">
    <property type="entry name" value="NT_sf"/>
</dbReference>
<dbReference type="OrthoDB" id="5176171at2"/>
<evidence type="ECO:0000259" key="1">
    <source>
        <dbReference type="Pfam" id="PF01909"/>
    </source>
</evidence>
<comment type="caution">
    <text evidence="2">The sequence shown here is derived from an EMBL/GenBank/DDBJ whole genome shotgun (WGS) entry which is preliminary data.</text>
</comment>
<proteinExistence type="predicted"/>
<feature type="domain" description="Polymerase nucleotidyl transferase" evidence="1">
    <location>
        <begin position="22"/>
        <end position="57"/>
    </location>
</feature>
<name>S9PCN3_CYSF2</name>
<dbReference type="GO" id="GO:0016779">
    <property type="term" value="F:nucleotidyltransferase activity"/>
    <property type="evidence" value="ECO:0007669"/>
    <property type="project" value="InterPro"/>
</dbReference>
<dbReference type="AlphaFoldDB" id="S9PCN3"/>